<feature type="coiled-coil region" evidence="1">
    <location>
        <begin position="285"/>
        <end position="326"/>
    </location>
</feature>
<reference evidence="3 4" key="1">
    <citation type="journal article" date="2023" name="Arcadia Sci">
        <title>De novo assembly of a long-read Amblyomma americanum tick genome.</title>
        <authorList>
            <person name="Chou S."/>
            <person name="Poskanzer K.E."/>
            <person name="Rollins M."/>
            <person name="Thuy-Boun P.S."/>
        </authorList>
    </citation>
    <scope>NUCLEOTIDE SEQUENCE [LARGE SCALE GENOMIC DNA]</scope>
    <source>
        <strain evidence="3">F_SG_1</strain>
        <tissue evidence="3">Salivary glands</tissue>
    </source>
</reference>
<evidence type="ECO:0000256" key="1">
    <source>
        <dbReference type="SAM" id="Coils"/>
    </source>
</evidence>
<comment type="caution">
    <text evidence="3">The sequence shown here is derived from an EMBL/GenBank/DDBJ whole genome shotgun (WGS) entry which is preliminary data.</text>
</comment>
<dbReference type="Proteomes" id="UP001321473">
    <property type="component" value="Unassembled WGS sequence"/>
</dbReference>
<sequence length="354" mass="39463">MMADEVEQSSMEQAGKKSDSGGISSANGDETNKRKSPMRFSGQRDIRLLQEVVSLNPFKDASPTTTWASISSNLEHLFKISSRRCRERTILLLEQFIKGDYPSLQWHSTKEEFAIKVQLLQQVLQQYQDGAGGNISRIGGVFVMATAAAAEEEEDDDDFDPEKNRPLVILQEDSTSDAYTARQDAGGNEHEQQMQNGTPSAKEHATPTAKRARMAAPSTFSISGSAKGNSNANSIGGDSNGSLTNDVRVLEELAMAAVMGDFEAADFPSQVISVLLTCQAKEMHVREQELKLRRDELDLERAKLKLQEDQLALEKARFEIERQEREQRHRCERQENTLFIEELKRVTSSGFADS</sequence>
<feature type="compositionally biased region" description="Low complexity" evidence="2">
    <location>
        <begin position="221"/>
        <end position="237"/>
    </location>
</feature>
<gene>
    <name evidence="3" type="ORF">V5799_013291</name>
</gene>
<name>A0AAQ4E6F8_AMBAM</name>
<organism evidence="3 4">
    <name type="scientific">Amblyomma americanum</name>
    <name type="common">Lone star tick</name>
    <dbReference type="NCBI Taxonomy" id="6943"/>
    <lineage>
        <taxon>Eukaryota</taxon>
        <taxon>Metazoa</taxon>
        <taxon>Ecdysozoa</taxon>
        <taxon>Arthropoda</taxon>
        <taxon>Chelicerata</taxon>
        <taxon>Arachnida</taxon>
        <taxon>Acari</taxon>
        <taxon>Parasitiformes</taxon>
        <taxon>Ixodida</taxon>
        <taxon>Ixodoidea</taxon>
        <taxon>Ixodidae</taxon>
        <taxon>Amblyomminae</taxon>
        <taxon>Amblyomma</taxon>
    </lineage>
</organism>
<keyword evidence="4" id="KW-1185">Reference proteome</keyword>
<evidence type="ECO:0000256" key="2">
    <source>
        <dbReference type="SAM" id="MobiDB-lite"/>
    </source>
</evidence>
<dbReference type="PANTHER" id="PTHR37558">
    <property type="entry name" value="HTH CENPB-TYPE DOMAIN-CONTAINING PROTEIN"/>
    <property type="match status" value="1"/>
</dbReference>
<protein>
    <submittedName>
        <fullName evidence="3">Uncharacterized protein</fullName>
    </submittedName>
</protein>
<dbReference type="PANTHER" id="PTHR37558:SF1">
    <property type="entry name" value="HTH CENPB-TYPE DOMAIN-CONTAINING PROTEIN"/>
    <property type="match status" value="1"/>
</dbReference>
<feature type="region of interest" description="Disordered" evidence="2">
    <location>
        <begin position="1"/>
        <end position="40"/>
    </location>
</feature>
<evidence type="ECO:0000313" key="4">
    <source>
        <dbReference type="Proteomes" id="UP001321473"/>
    </source>
</evidence>
<feature type="region of interest" description="Disordered" evidence="2">
    <location>
        <begin position="152"/>
        <end position="242"/>
    </location>
</feature>
<keyword evidence="1" id="KW-0175">Coiled coil</keyword>
<dbReference type="AlphaFoldDB" id="A0AAQ4E6F8"/>
<evidence type="ECO:0000313" key="3">
    <source>
        <dbReference type="EMBL" id="KAK8770242.1"/>
    </source>
</evidence>
<accession>A0AAQ4E6F8</accession>
<dbReference type="EMBL" id="JARKHS020021427">
    <property type="protein sequence ID" value="KAK8770242.1"/>
    <property type="molecule type" value="Genomic_DNA"/>
</dbReference>
<proteinExistence type="predicted"/>